<reference evidence="1 2" key="1">
    <citation type="journal article" date="2019" name="Sci. Rep.">
        <title>Orb-weaving spider Araneus ventricosus genome elucidates the spidroin gene catalogue.</title>
        <authorList>
            <person name="Kono N."/>
            <person name="Nakamura H."/>
            <person name="Ohtoshi R."/>
            <person name="Moran D.A.P."/>
            <person name="Shinohara A."/>
            <person name="Yoshida Y."/>
            <person name="Fujiwara M."/>
            <person name="Mori M."/>
            <person name="Tomita M."/>
            <person name="Arakawa K."/>
        </authorList>
    </citation>
    <scope>NUCLEOTIDE SEQUENCE [LARGE SCALE GENOMIC DNA]</scope>
</reference>
<dbReference type="OrthoDB" id="6491811at2759"/>
<dbReference type="Proteomes" id="UP000499080">
    <property type="component" value="Unassembled WGS sequence"/>
</dbReference>
<comment type="caution">
    <text evidence="1">The sequence shown here is derived from an EMBL/GenBank/DDBJ whole genome shotgun (WGS) entry which is preliminary data.</text>
</comment>
<dbReference type="EMBL" id="BGPR01001761">
    <property type="protein sequence ID" value="GBM61284.1"/>
    <property type="molecule type" value="Genomic_DNA"/>
</dbReference>
<organism evidence="1 2">
    <name type="scientific">Araneus ventricosus</name>
    <name type="common">Orbweaver spider</name>
    <name type="synonym">Epeira ventricosa</name>
    <dbReference type="NCBI Taxonomy" id="182803"/>
    <lineage>
        <taxon>Eukaryota</taxon>
        <taxon>Metazoa</taxon>
        <taxon>Ecdysozoa</taxon>
        <taxon>Arthropoda</taxon>
        <taxon>Chelicerata</taxon>
        <taxon>Arachnida</taxon>
        <taxon>Araneae</taxon>
        <taxon>Araneomorphae</taxon>
        <taxon>Entelegynae</taxon>
        <taxon>Araneoidea</taxon>
        <taxon>Araneidae</taxon>
        <taxon>Araneus</taxon>
    </lineage>
</organism>
<sequence>MTSKTLINLKTSKRSAVLENHRITISELSEEGSISYVPVLSLLTKDLSMRRVSTKFVPELLSADEKEDRFSTSFDLPEYAKNEGNFLKMIVTRDGSLAYGYN</sequence>
<accession>A0A4Y2H9Y5</accession>
<protein>
    <submittedName>
        <fullName evidence="1">Uncharacterized protein</fullName>
    </submittedName>
</protein>
<proteinExistence type="predicted"/>
<dbReference type="AlphaFoldDB" id="A0A4Y2H9Y5"/>
<name>A0A4Y2H9Y5_ARAVE</name>
<gene>
    <name evidence="1" type="ORF">AVEN_253034_1</name>
</gene>
<evidence type="ECO:0000313" key="1">
    <source>
        <dbReference type="EMBL" id="GBM61284.1"/>
    </source>
</evidence>
<keyword evidence="2" id="KW-1185">Reference proteome</keyword>
<evidence type="ECO:0000313" key="2">
    <source>
        <dbReference type="Proteomes" id="UP000499080"/>
    </source>
</evidence>